<comment type="caution">
    <text evidence="3">The sequence shown here is derived from an EMBL/GenBank/DDBJ whole genome shotgun (WGS) entry which is preliminary data.</text>
</comment>
<dbReference type="GeneID" id="55967707"/>
<feature type="region of interest" description="Disordered" evidence="2">
    <location>
        <begin position="121"/>
        <end position="140"/>
    </location>
</feature>
<organism evidence="3 4">
    <name type="scientific">Geosmithia morbida</name>
    <dbReference type="NCBI Taxonomy" id="1094350"/>
    <lineage>
        <taxon>Eukaryota</taxon>
        <taxon>Fungi</taxon>
        <taxon>Dikarya</taxon>
        <taxon>Ascomycota</taxon>
        <taxon>Pezizomycotina</taxon>
        <taxon>Sordariomycetes</taxon>
        <taxon>Hypocreomycetidae</taxon>
        <taxon>Hypocreales</taxon>
        <taxon>Bionectriaceae</taxon>
        <taxon>Geosmithia</taxon>
    </lineage>
</organism>
<reference evidence="3" key="1">
    <citation type="submission" date="2020-03" db="EMBL/GenBank/DDBJ databases">
        <title>Site-based positive gene gene selection in Geosmithia morbida across the United States reveals a broad range of putative effectors and factors for local host and environmental adapation.</title>
        <authorList>
            <person name="Onufrak A."/>
            <person name="Murdoch R.W."/>
            <person name="Gazis R."/>
            <person name="Huff M."/>
            <person name="Staton M."/>
            <person name="Klingeman W."/>
            <person name="Hadziabdic D."/>
        </authorList>
    </citation>
    <scope>NUCLEOTIDE SEQUENCE</scope>
    <source>
        <strain evidence="3">1262</strain>
    </source>
</reference>
<evidence type="ECO:0000256" key="1">
    <source>
        <dbReference type="SAM" id="Coils"/>
    </source>
</evidence>
<feature type="region of interest" description="Disordered" evidence="2">
    <location>
        <begin position="417"/>
        <end position="439"/>
    </location>
</feature>
<feature type="coiled-coil region" evidence="1">
    <location>
        <begin position="314"/>
        <end position="351"/>
    </location>
</feature>
<sequence length="602" mass="67971">MLRRSVIGNTDAAAPRRVSMPETTTIGGFWDHDSEQDCIRHVRDGRVERRERRCAMRDIITKVEARHRRATSQAKSEIAKLQAQLDERDREIYELNNATIIIDTERIWELESQVDSLRRDLEKAQKQQQQQQQQQPSWHNDIDEATWFNDTTDIIVSTPSRRARESFPTPPATSPVMLAIPETPSTGASRLRHVRALELESLQREMGRLAATLDEYKQMMDRLGRHMPQTEDLPDADASPTAAFEKQVVELVQSIGEKNALLTDMTTAVSSLGFAGADASEMLRTISLGFRQARLELEYLSPGECSLPLSHHGAKVLDLALAQLRDLARKVQEKEDAIDEYHAEELSLRRQLNDRVSFAERLKGDLDKATGLIGEKDSQIHQLEIGSDRLKGAVDSYLRDISELERLVEKMEAEALRTKNSASKDASVQTPSSEQQEQKQNALIMDLEQRVADATKSASELRDELDVVKSSRKKQLADVNKRNGQALALRDARIGELRSEIGRINTALSSAHWEIHRLRAESHAVREENSDLRTVLENVRAQLDQVKAMNRELAGAKKEGRGAEHGHEQQPKRLLSGKLARRSSRRRPDSGVGLIDEDEAEM</sequence>
<keyword evidence="4" id="KW-1185">Reference proteome</keyword>
<name>A0A9P4Z032_9HYPO</name>
<accession>A0A9P4Z032</accession>
<feature type="compositionally biased region" description="Low complexity" evidence="2">
    <location>
        <begin position="126"/>
        <end position="135"/>
    </location>
</feature>
<gene>
    <name evidence="3" type="ORF">GMORB2_1477</name>
</gene>
<feature type="compositionally biased region" description="Polar residues" evidence="2">
    <location>
        <begin position="418"/>
        <end position="439"/>
    </location>
</feature>
<evidence type="ECO:0000313" key="3">
    <source>
        <dbReference type="EMBL" id="KAF4126231.1"/>
    </source>
</evidence>
<dbReference type="AlphaFoldDB" id="A0A9P4Z032"/>
<proteinExistence type="predicted"/>
<dbReference type="Proteomes" id="UP000749293">
    <property type="component" value="Unassembled WGS sequence"/>
</dbReference>
<dbReference type="OrthoDB" id="3532430at2759"/>
<feature type="compositionally biased region" description="Basic and acidic residues" evidence="2">
    <location>
        <begin position="554"/>
        <end position="571"/>
    </location>
</feature>
<keyword evidence="1" id="KW-0175">Coiled coil</keyword>
<protein>
    <submittedName>
        <fullName evidence="3">Uncharacterized protein</fullName>
    </submittedName>
</protein>
<dbReference type="EMBL" id="JAANYQ010000002">
    <property type="protein sequence ID" value="KAF4126231.1"/>
    <property type="molecule type" value="Genomic_DNA"/>
</dbReference>
<evidence type="ECO:0000313" key="4">
    <source>
        <dbReference type="Proteomes" id="UP000749293"/>
    </source>
</evidence>
<dbReference type="RefSeq" id="XP_035324883.1">
    <property type="nucleotide sequence ID" value="XM_035463459.1"/>
</dbReference>
<evidence type="ECO:0000256" key="2">
    <source>
        <dbReference type="SAM" id="MobiDB-lite"/>
    </source>
</evidence>
<feature type="region of interest" description="Disordered" evidence="2">
    <location>
        <begin position="550"/>
        <end position="602"/>
    </location>
</feature>